<dbReference type="InterPro" id="IPR005814">
    <property type="entry name" value="Aminotrans_3"/>
</dbReference>
<comment type="caution">
    <text evidence="6">The sequence shown here is derived from an EMBL/GenBank/DDBJ whole genome shotgun (WGS) entry which is preliminary data.</text>
</comment>
<proteinExistence type="inferred from homology"/>
<dbReference type="GO" id="GO:0008483">
    <property type="term" value="F:transaminase activity"/>
    <property type="evidence" value="ECO:0007669"/>
    <property type="project" value="UniProtKB-KW"/>
</dbReference>
<reference evidence="6 7" key="1">
    <citation type="submission" date="2023-10" db="EMBL/GenBank/DDBJ databases">
        <title>Microbacterium xanthum sp. nov., isolated from seaweed.</title>
        <authorList>
            <person name="Lee S.D."/>
        </authorList>
    </citation>
    <scope>NUCLEOTIDE SEQUENCE [LARGE SCALE GENOMIC DNA]</scope>
    <source>
        <strain evidence="6 7">KCTC 19124</strain>
    </source>
</reference>
<evidence type="ECO:0000256" key="2">
    <source>
        <dbReference type="ARBA" id="ARBA00022576"/>
    </source>
</evidence>
<dbReference type="PANTHER" id="PTHR11986:SF79">
    <property type="entry name" value="ACETYLORNITHINE AMINOTRANSFERASE, MITOCHONDRIAL"/>
    <property type="match status" value="1"/>
</dbReference>
<organism evidence="6 7">
    <name type="scientific">Microbacterium aquimaris</name>
    <dbReference type="NCBI Taxonomy" id="459816"/>
    <lineage>
        <taxon>Bacteria</taxon>
        <taxon>Bacillati</taxon>
        <taxon>Actinomycetota</taxon>
        <taxon>Actinomycetes</taxon>
        <taxon>Micrococcales</taxon>
        <taxon>Microbacteriaceae</taxon>
        <taxon>Microbacterium</taxon>
    </lineage>
</organism>
<dbReference type="Gene3D" id="3.90.1150.10">
    <property type="entry name" value="Aspartate Aminotransferase, domain 1"/>
    <property type="match status" value="1"/>
</dbReference>
<dbReference type="CDD" id="cd00610">
    <property type="entry name" value="OAT_like"/>
    <property type="match status" value="1"/>
</dbReference>
<dbReference type="InterPro" id="IPR015424">
    <property type="entry name" value="PyrdxlP-dep_Trfase"/>
</dbReference>
<evidence type="ECO:0000256" key="4">
    <source>
        <dbReference type="ARBA" id="ARBA00022898"/>
    </source>
</evidence>
<comment type="similarity">
    <text evidence="5">Belongs to the class-III pyridoxal-phosphate-dependent aminotransferase family.</text>
</comment>
<accession>A0ABU5N4A2</accession>
<sequence>MGDTTPLDDASIDSYRDRFARHLSQTVPGRKEFVVARAHGCTLTAADGRDYLDMTSGIAVANVGHTHPDVVAAITEQAGRYAHVNVYGRFVIPEQVEMVERITSVTAPGLDVAYLTSSGAESTEGALKLARKYTGRPKFVAFERSYHGRTLGALSVSWREEWRRPFEPLLPEVEFVPFGDLDAAAAAIDERTAAVIVEPIQGEGGIRVPDDDFLPGLRALADRSGALLIVDEVQGGMGRSGKWFSHQHWDVVPDIITMAKAVGGGLPLGAIVSTSEIFDTFVDPPLSHLTTMGGNPMSCAAGIAAFDVMVRDGLVEASARRGEHLRARMSEVQAEYPERIVDVRGRGLWCAFEVAGDGNAVAGALQERGVLVGSVLNSAGTVRVTPPLVVTEAEIDRFAATLREVIAAGIGISAGGVA</sequence>
<name>A0ABU5N4A2_9MICO</name>
<dbReference type="InterPro" id="IPR015422">
    <property type="entry name" value="PyrdxlP-dep_Trfase_small"/>
</dbReference>
<dbReference type="InterPro" id="IPR049704">
    <property type="entry name" value="Aminotrans_3_PPA_site"/>
</dbReference>
<keyword evidence="7" id="KW-1185">Reference proteome</keyword>
<dbReference type="InterPro" id="IPR015421">
    <property type="entry name" value="PyrdxlP-dep_Trfase_major"/>
</dbReference>
<gene>
    <name evidence="6" type="ORF">R2Q92_03680</name>
</gene>
<keyword evidence="2 6" id="KW-0032">Aminotransferase</keyword>
<evidence type="ECO:0000256" key="3">
    <source>
        <dbReference type="ARBA" id="ARBA00022679"/>
    </source>
</evidence>
<dbReference type="SUPFAM" id="SSF53383">
    <property type="entry name" value="PLP-dependent transferases"/>
    <property type="match status" value="1"/>
</dbReference>
<comment type="cofactor">
    <cofactor evidence="1">
        <name>pyridoxal 5'-phosphate</name>
        <dbReference type="ChEBI" id="CHEBI:597326"/>
    </cofactor>
</comment>
<keyword evidence="4 5" id="KW-0663">Pyridoxal phosphate</keyword>
<evidence type="ECO:0000256" key="1">
    <source>
        <dbReference type="ARBA" id="ARBA00001933"/>
    </source>
</evidence>
<dbReference type="EMBL" id="JAWJYN010000001">
    <property type="protein sequence ID" value="MDZ8160922.1"/>
    <property type="molecule type" value="Genomic_DNA"/>
</dbReference>
<evidence type="ECO:0000256" key="5">
    <source>
        <dbReference type="RuleBase" id="RU003560"/>
    </source>
</evidence>
<keyword evidence="3" id="KW-0808">Transferase</keyword>
<dbReference type="InterPro" id="IPR050103">
    <property type="entry name" value="Class-III_PLP-dep_AT"/>
</dbReference>
<dbReference type="RefSeq" id="WP_194423595.1">
    <property type="nucleotide sequence ID" value="NZ_BAAAPT010000001.1"/>
</dbReference>
<protein>
    <submittedName>
        <fullName evidence="6">Aminotransferase class III-fold pyridoxal phosphate-dependent enzyme</fullName>
    </submittedName>
</protein>
<dbReference type="PANTHER" id="PTHR11986">
    <property type="entry name" value="AMINOTRANSFERASE CLASS III"/>
    <property type="match status" value="1"/>
</dbReference>
<dbReference type="PROSITE" id="PS00600">
    <property type="entry name" value="AA_TRANSFER_CLASS_3"/>
    <property type="match status" value="1"/>
</dbReference>
<evidence type="ECO:0000313" key="6">
    <source>
        <dbReference type="EMBL" id="MDZ8160922.1"/>
    </source>
</evidence>
<dbReference type="Pfam" id="PF00202">
    <property type="entry name" value="Aminotran_3"/>
    <property type="match status" value="1"/>
</dbReference>
<dbReference type="PIRSF" id="PIRSF000521">
    <property type="entry name" value="Transaminase_4ab_Lys_Orn"/>
    <property type="match status" value="1"/>
</dbReference>
<dbReference type="Gene3D" id="3.40.640.10">
    <property type="entry name" value="Type I PLP-dependent aspartate aminotransferase-like (Major domain)"/>
    <property type="match status" value="1"/>
</dbReference>
<evidence type="ECO:0000313" key="7">
    <source>
        <dbReference type="Proteomes" id="UP001291912"/>
    </source>
</evidence>
<dbReference type="Proteomes" id="UP001291912">
    <property type="component" value="Unassembled WGS sequence"/>
</dbReference>